<dbReference type="GO" id="GO:0006812">
    <property type="term" value="P:monoatomic cation transport"/>
    <property type="evidence" value="ECO:0007669"/>
    <property type="project" value="InterPro"/>
</dbReference>
<dbReference type="Pfam" id="PF06369">
    <property type="entry name" value="Anemone_cytotox"/>
    <property type="match status" value="1"/>
</dbReference>
<accession>A0A3B1JVK0</accession>
<dbReference type="Proteomes" id="UP000018467">
    <property type="component" value="Unassembled WGS sequence"/>
</dbReference>
<evidence type="ECO:0000313" key="6">
    <source>
        <dbReference type="Ensembl" id="ENSAMXP00000045870.1"/>
    </source>
</evidence>
<dbReference type="Ensembl" id="ENSAMXT00000047090.1">
    <property type="protein sequence ID" value="ENSAMXP00000045870.1"/>
    <property type="gene ID" value="ENSAMXG00000040843.1"/>
</dbReference>
<organism evidence="6 7">
    <name type="scientific">Astyanax mexicanus</name>
    <name type="common">Blind cave fish</name>
    <name type="synonym">Astyanax fasciatus mexicanus</name>
    <dbReference type="NCBI Taxonomy" id="7994"/>
    <lineage>
        <taxon>Eukaryota</taxon>
        <taxon>Metazoa</taxon>
        <taxon>Chordata</taxon>
        <taxon>Craniata</taxon>
        <taxon>Vertebrata</taxon>
        <taxon>Euteleostomi</taxon>
        <taxon>Actinopterygii</taxon>
        <taxon>Neopterygii</taxon>
        <taxon>Teleostei</taxon>
        <taxon>Ostariophysi</taxon>
        <taxon>Characiformes</taxon>
        <taxon>Characoidei</taxon>
        <taxon>Acestrorhamphidae</taxon>
        <taxon>Acestrorhamphinae</taxon>
        <taxon>Astyanax</taxon>
    </lineage>
</organism>
<reference evidence="7" key="1">
    <citation type="submission" date="2013-03" db="EMBL/GenBank/DDBJ databases">
        <authorList>
            <person name="Jeffery W."/>
            <person name="Warren W."/>
            <person name="Wilson R.K."/>
        </authorList>
    </citation>
    <scope>NUCLEOTIDE SEQUENCE</scope>
    <source>
        <strain evidence="7">female</strain>
    </source>
</reference>
<evidence type="ECO:0000256" key="2">
    <source>
        <dbReference type="ARBA" id="ARBA00004532"/>
    </source>
</evidence>
<dbReference type="GO" id="GO:0046930">
    <property type="term" value="C:pore complex"/>
    <property type="evidence" value="ECO:0007669"/>
    <property type="project" value="InterPro"/>
</dbReference>
<dbReference type="GO" id="GO:0042151">
    <property type="term" value="C:nematocyst"/>
    <property type="evidence" value="ECO:0007669"/>
    <property type="project" value="UniProtKB-SubCell"/>
</dbReference>
<evidence type="ECO:0000313" key="7">
    <source>
        <dbReference type="Proteomes" id="UP000018467"/>
    </source>
</evidence>
<sequence length="209" mass="23389">MACGAVAAAAAAAAAVVGGSLLNTTIEEISKQIRTDRNISIQLSNFSHKYILTNPRVFTSSGYSHNPPQPTIQKRTIEACSFTKTAGTACGAVGVLTYEICRHEDKHWVGELMIMFSVPYDYNLYENWFALGVSKDRISCNEQLFHQMYYENGSFTRAKSTGSEIKFLGKHAYVKGTMSPAGRSIMKVEFWDLETHQNYPYDPNYIMIK</sequence>
<reference evidence="6" key="3">
    <citation type="submission" date="2025-08" db="UniProtKB">
        <authorList>
            <consortium name="Ensembl"/>
        </authorList>
    </citation>
    <scope>IDENTIFICATION</scope>
</reference>
<reference evidence="7" key="2">
    <citation type="journal article" date="2014" name="Nat. Commun.">
        <title>The cavefish genome reveals candidate genes for eye loss.</title>
        <authorList>
            <person name="McGaugh S.E."/>
            <person name="Gross J.B."/>
            <person name="Aken B."/>
            <person name="Blin M."/>
            <person name="Borowsky R."/>
            <person name="Chalopin D."/>
            <person name="Hinaux H."/>
            <person name="Jeffery W.R."/>
            <person name="Keene A."/>
            <person name="Ma L."/>
            <person name="Minx P."/>
            <person name="Murphy D."/>
            <person name="O'Quin K.E."/>
            <person name="Retaux S."/>
            <person name="Rohner N."/>
            <person name="Searle S.M."/>
            <person name="Stahl B.A."/>
            <person name="Tabin C."/>
            <person name="Volff J.N."/>
            <person name="Yoshizawa M."/>
            <person name="Warren W.C."/>
        </authorList>
    </citation>
    <scope>NUCLEOTIDE SEQUENCE [LARGE SCALE GENOMIC DNA]</scope>
    <source>
        <strain evidence="7">female</strain>
    </source>
</reference>
<dbReference type="GeneTree" id="ENSGT00940000164286"/>
<dbReference type="PANTHER" id="PTHR40388">
    <property type="entry name" value="BRYOPORIN"/>
    <property type="match status" value="1"/>
</dbReference>
<evidence type="ECO:0000256" key="1">
    <source>
        <dbReference type="ARBA" id="ARBA00004175"/>
    </source>
</evidence>
<evidence type="ECO:0000256" key="3">
    <source>
        <dbReference type="ARBA" id="ARBA00022537"/>
    </source>
</evidence>
<proteinExistence type="predicted"/>
<dbReference type="Gene3D" id="2.60.270.20">
    <property type="entry name" value="Cytolysin/lectin"/>
    <property type="match status" value="1"/>
</dbReference>
<keyword evidence="7" id="KW-1185">Reference proteome</keyword>
<dbReference type="GO" id="GO:0051715">
    <property type="term" value="P:cytolysis in another organism"/>
    <property type="evidence" value="ECO:0007669"/>
    <property type="project" value="InterPro"/>
</dbReference>
<reference evidence="6" key="4">
    <citation type="submission" date="2025-09" db="UniProtKB">
        <authorList>
            <consortium name="Ensembl"/>
        </authorList>
    </citation>
    <scope>IDENTIFICATION</scope>
</reference>
<evidence type="ECO:0000256" key="4">
    <source>
        <dbReference type="ARBA" id="ARBA00023298"/>
    </source>
</evidence>
<protein>
    <submittedName>
        <fullName evidence="6">DELTA-stichotoxin-Hcr4a-like</fullName>
    </submittedName>
</protein>
<keyword evidence="4" id="KW-0472">Membrane</keyword>
<dbReference type="InParanoid" id="A0A3B1JVK0"/>
<evidence type="ECO:0000256" key="5">
    <source>
        <dbReference type="ARBA" id="ARBA00023331"/>
    </source>
</evidence>
<dbReference type="InterPro" id="IPR015926">
    <property type="entry name" value="Cytolysin/lectin"/>
</dbReference>
<dbReference type="InterPro" id="IPR009104">
    <property type="entry name" value="Anemon_actinoporin-like"/>
</dbReference>
<keyword evidence="4" id="KW-1053">Target membrane</keyword>
<dbReference type="GO" id="GO:0015267">
    <property type="term" value="F:channel activity"/>
    <property type="evidence" value="ECO:0007669"/>
    <property type="project" value="InterPro"/>
</dbReference>
<dbReference type="SUPFAM" id="SSF63724">
    <property type="entry name" value="Cytolysin/lectin"/>
    <property type="match status" value="1"/>
</dbReference>
<dbReference type="InterPro" id="IPR050677">
    <property type="entry name" value="Actinoporin_PFT"/>
</dbReference>
<keyword evidence="3" id="KW-1052">Target cell membrane</keyword>
<dbReference type="AlphaFoldDB" id="A0A3B1JVK0"/>
<name>A0A3B1JVK0_ASTMX</name>
<keyword evidence="5" id="KW-0166">Nematocyst</keyword>
<dbReference type="GO" id="GO:0044218">
    <property type="term" value="C:other organism cell membrane"/>
    <property type="evidence" value="ECO:0007669"/>
    <property type="project" value="UniProtKB-KW"/>
</dbReference>
<dbReference type="GO" id="GO:0046931">
    <property type="term" value="P:pore complex assembly"/>
    <property type="evidence" value="ECO:0007669"/>
    <property type="project" value="InterPro"/>
</dbReference>
<comment type="subcellular location">
    <subcellularLocation>
        <location evidence="2">Nematocyst</location>
    </subcellularLocation>
    <subcellularLocation>
        <location evidence="1">Target cell membrane</location>
    </subcellularLocation>
</comment>
<dbReference type="PANTHER" id="PTHR40388:SF1">
    <property type="entry name" value="BRYOPORIN"/>
    <property type="match status" value="1"/>
</dbReference>
<dbReference type="Bgee" id="ENSAMXG00000040843">
    <property type="expression patterns" value="Expressed in pharyngeal gill and 8 other cell types or tissues"/>
</dbReference>